<reference evidence="1 2" key="1">
    <citation type="submission" date="2017-04" db="EMBL/GenBank/DDBJ databases">
        <authorList>
            <person name="Afonso C.L."/>
            <person name="Miller P.J."/>
            <person name="Scott M.A."/>
            <person name="Spackman E."/>
            <person name="Goraichik I."/>
            <person name="Dimitrov K.M."/>
            <person name="Suarez D.L."/>
            <person name="Swayne D.E."/>
        </authorList>
    </citation>
    <scope>NUCLEOTIDE SEQUENCE [LARGE SCALE GENOMIC DNA]</scope>
    <source>
        <strain evidence="1 2">DSM 43828</strain>
    </source>
</reference>
<accession>A0A1W2G0J8</accession>
<dbReference type="AlphaFoldDB" id="A0A1W2G0J8"/>
<keyword evidence="2" id="KW-1185">Reference proteome</keyword>
<dbReference type="PANTHER" id="PTHR47691">
    <property type="entry name" value="REGULATOR-RELATED"/>
    <property type="match status" value="1"/>
</dbReference>
<evidence type="ECO:0000313" key="2">
    <source>
        <dbReference type="Proteomes" id="UP000192674"/>
    </source>
</evidence>
<dbReference type="PANTHER" id="PTHR47691:SF3">
    <property type="entry name" value="HTH-TYPE TRANSCRIPTIONAL REGULATOR RV0890C-RELATED"/>
    <property type="match status" value="1"/>
</dbReference>
<dbReference type="Proteomes" id="UP000192674">
    <property type="component" value="Unassembled WGS sequence"/>
</dbReference>
<name>A0A1W2G0J8_KIBAR</name>
<sequence length="105" mass="11889">MMSGGGAHDGGFDLWPLRVLVRHDGLVDRSLVVMTDQPDGPRFRLLESVAAYCVERLREAGELDQVRARHAEYYTELAVRADSSLRGPEQQLWDWMLNHPTCTPP</sequence>
<dbReference type="EMBL" id="FWXV01000034">
    <property type="protein sequence ID" value="SMD27651.1"/>
    <property type="molecule type" value="Genomic_DNA"/>
</dbReference>
<proteinExistence type="predicted"/>
<organism evidence="1 2">
    <name type="scientific">Kibdelosporangium aridum</name>
    <dbReference type="NCBI Taxonomy" id="2030"/>
    <lineage>
        <taxon>Bacteria</taxon>
        <taxon>Bacillati</taxon>
        <taxon>Actinomycetota</taxon>
        <taxon>Actinomycetes</taxon>
        <taxon>Pseudonocardiales</taxon>
        <taxon>Pseudonocardiaceae</taxon>
        <taxon>Kibdelosporangium</taxon>
    </lineage>
</organism>
<protein>
    <submittedName>
        <fullName evidence="1">Uncharacterized protein</fullName>
    </submittedName>
</protein>
<gene>
    <name evidence="1" type="ORF">SAMN05661093_11261</name>
</gene>
<evidence type="ECO:0000313" key="1">
    <source>
        <dbReference type="EMBL" id="SMD27651.1"/>
    </source>
</evidence>